<evidence type="ECO:0000313" key="1">
    <source>
        <dbReference type="EMBL" id="VWB84585.1"/>
    </source>
</evidence>
<accession>A0A9Q9URU6</accession>
<proteinExistence type="predicted"/>
<protein>
    <submittedName>
        <fullName evidence="1">Uncharacterized protein</fullName>
    </submittedName>
</protein>
<reference evidence="1 2" key="1">
    <citation type="submission" date="2019-09" db="EMBL/GenBank/DDBJ databases">
        <authorList>
            <person name="Depoorter E."/>
        </authorList>
    </citation>
    <scope>NUCLEOTIDE SEQUENCE [LARGE SCALE GENOMIC DNA]</scope>
    <source>
        <strain evidence="1">LMG 24066</strain>
    </source>
</reference>
<comment type="caution">
    <text evidence="1">The sequence shown here is derived from an EMBL/GenBank/DDBJ whole genome shotgun (WGS) entry which is preliminary data.</text>
</comment>
<gene>
    <name evidence="1" type="ORF">BAR24066_03995</name>
</gene>
<organism evidence="1 2">
    <name type="scientific">Burkholderia arboris</name>
    <dbReference type="NCBI Taxonomy" id="488730"/>
    <lineage>
        <taxon>Bacteria</taxon>
        <taxon>Pseudomonadati</taxon>
        <taxon>Pseudomonadota</taxon>
        <taxon>Betaproteobacteria</taxon>
        <taxon>Burkholderiales</taxon>
        <taxon>Burkholderiaceae</taxon>
        <taxon>Burkholderia</taxon>
        <taxon>Burkholderia cepacia complex</taxon>
    </lineage>
</organism>
<sequence length="52" mass="5591">MKWRLVRAESKRADTGCLGVASLSVPGAVLVVLDNVTIRLRVNSIWTPAAAQ</sequence>
<dbReference type="Proteomes" id="UP000494172">
    <property type="component" value="Unassembled WGS sequence"/>
</dbReference>
<dbReference type="EMBL" id="CABVPX010000016">
    <property type="protein sequence ID" value="VWB84585.1"/>
    <property type="molecule type" value="Genomic_DNA"/>
</dbReference>
<dbReference type="AlphaFoldDB" id="A0A9Q9URU6"/>
<evidence type="ECO:0000313" key="2">
    <source>
        <dbReference type="Proteomes" id="UP000494172"/>
    </source>
</evidence>
<name>A0A9Q9URU6_9BURK</name>